<evidence type="ECO:0000259" key="3">
    <source>
        <dbReference type="PROSITE" id="PS51371"/>
    </source>
</evidence>
<evidence type="ECO:0000256" key="1">
    <source>
        <dbReference type="ARBA" id="ARBA00023122"/>
    </source>
</evidence>
<feature type="domain" description="CBS" evidence="3">
    <location>
        <begin position="82"/>
        <end position="139"/>
    </location>
</feature>
<gene>
    <name evidence="4" type="ORF">LARV_03727</name>
</gene>
<accession>A0A0K8MZ77</accession>
<keyword evidence="1 2" id="KW-0129">CBS domain</keyword>
<organism evidence="4">
    <name type="scientific">Longilinea arvoryzae</name>
    <dbReference type="NCBI Taxonomy" id="360412"/>
    <lineage>
        <taxon>Bacteria</taxon>
        <taxon>Bacillati</taxon>
        <taxon>Chloroflexota</taxon>
        <taxon>Anaerolineae</taxon>
        <taxon>Anaerolineales</taxon>
        <taxon>Anaerolineaceae</taxon>
        <taxon>Longilinea</taxon>
    </lineage>
</organism>
<dbReference type="Proteomes" id="UP000055060">
    <property type="component" value="Unassembled WGS sequence"/>
</dbReference>
<dbReference type="SMART" id="SM00116">
    <property type="entry name" value="CBS"/>
    <property type="match status" value="2"/>
</dbReference>
<dbReference type="InterPro" id="IPR051257">
    <property type="entry name" value="Diverse_CBS-Domain"/>
</dbReference>
<dbReference type="PROSITE" id="PS51371">
    <property type="entry name" value="CBS"/>
    <property type="match status" value="2"/>
</dbReference>
<protein>
    <submittedName>
        <fullName evidence="4">CBS-domain-containing membrane protein</fullName>
    </submittedName>
</protein>
<dbReference type="AlphaFoldDB" id="A0A0K8MZ77"/>
<evidence type="ECO:0000256" key="2">
    <source>
        <dbReference type="PROSITE-ProRule" id="PRU00703"/>
    </source>
</evidence>
<dbReference type="CDD" id="cd04584">
    <property type="entry name" value="CBS_pair_AcuB_like"/>
    <property type="match status" value="1"/>
</dbReference>
<dbReference type="SUPFAM" id="SSF54631">
    <property type="entry name" value="CBS-domain pair"/>
    <property type="match status" value="1"/>
</dbReference>
<dbReference type="InterPro" id="IPR000644">
    <property type="entry name" value="CBS_dom"/>
</dbReference>
<dbReference type="OrthoDB" id="9802114at2"/>
<feature type="domain" description="CBS" evidence="3">
    <location>
        <begin position="7"/>
        <end position="66"/>
    </location>
</feature>
<dbReference type="EMBL" id="DF967973">
    <property type="protein sequence ID" value="GAP15932.1"/>
    <property type="molecule type" value="Genomic_DNA"/>
</dbReference>
<dbReference type="PANTHER" id="PTHR43080:SF2">
    <property type="entry name" value="CBS DOMAIN-CONTAINING PROTEIN"/>
    <property type="match status" value="1"/>
</dbReference>
<dbReference type="STRING" id="360412.LARV_03727"/>
<proteinExistence type="predicted"/>
<dbReference type="Pfam" id="PF00571">
    <property type="entry name" value="CBS"/>
    <property type="match status" value="2"/>
</dbReference>
<reference evidence="4" key="1">
    <citation type="submission" date="2015-07" db="EMBL/GenBank/DDBJ databases">
        <title>Draft Genome Sequences of Anaerolinea thermolimosa IMO-1, Bellilinea caldifistulae GOMI-1, Leptolinea tardivitalis YMTK-2, Levilinea saccharolytica KIBI-1,Longilinea arvoryzae KOME-1, Previously Described as Members of the Anaerolineaceae (Chloroflexi).</title>
        <authorList>
            <person name="Sekiguchi Y."/>
            <person name="Ohashi A."/>
            <person name="Matsuura N."/>
            <person name="Tourlousse M.D."/>
        </authorList>
    </citation>
    <scope>NUCLEOTIDE SEQUENCE [LARGE SCALE GENOMIC DNA]</scope>
    <source>
        <strain evidence="4">KOME-1</strain>
    </source>
</reference>
<dbReference type="InterPro" id="IPR046342">
    <property type="entry name" value="CBS_dom_sf"/>
</dbReference>
<dbReference type="Gene3D" id="3.10.580.10">
    <property type="entry name" value="CBS-domain"/>
    <property type="match status" value="1"/>
</dbReference>
<sequence>MFVGDRMSHPVITILPGASLSDAWYLMSREHISRLPVVDNRGHMVGIVSLKQLLRYMPSEATTLDVYEIKGAMNTIKIEKMMTRKVITVTADTPIEEAARIMVDNEIGGIPVVEGESLVGIITETDLFKTFLEVMGAREPGIRLSVAIPKAPGQLARLTHALFGVGANVLSIGTFEGHSSTSGEVTLKVVGVNKEELVKLVTPLVEKVLDVRETKAL</sequence>
<name>A0A0K8MZ77_9CHLR</name>
<keyword evidence="5" id="KW-1185">Reference proteome</keyword>
<dbReference type="Pfam" id="PF22190">
    <property type="entry name" value="TTHA0829-like_ACT"/>
    <property type="match status" value="1"/>
</dbReference>
<dbReference type="PANTHER" id="PTHR43080">
    <property type="entry name" value="CBS DOMAIN-CONTAINING PROTEIN CBSX3, MITOCHONDRIAL"/>
    <property type="match status" value="1"/>
</dbReference>
<evidence type="ECO:0000313" key="4">
    <source>
        <dbReference type="EMBL" id="GAP15932.1"/>
    </source>
</evidence>
<evidence type="ECO:0000313" key="5">
    <source>
        <dbReference type="Proteomes" id="UP000055060"/>
    </source>
</evidence>
<dbReference type="RefSeq" id="WP_075075331.1">
    <property type="nucleotide sequence ID" value="NZ_DF967973.1"/>
</dbReference>